<dbReference type="InterPro" id="IPR029052">
    <property type="entry name" value="Metallo-depent_PP-like"/>
</dbReference>
<dbReference type="Pfam" id="PF09423">
    <property type="entry name" value="PhoD"/>
    <property type="match status" value="1"/>
</dbReference>
<dbReference type="RefSeq" id="WP_150763461.1">
    <property type="nucleotide sequence ID" value="NZ_CABVHW010000002.1"/>
</dbReference>
<name>A0A5E7AJ06_PSEFL</name>
<dbReference type="InterPro" id="IPR018946">
    <property type="entry name" value="PhoD-like_MPP"/>
</dbReference>
<evidence type="ECO:0000313" key="2">
    <source>
        <dbReference type="EMBL" id="VVN79492.1"/>
    </source>
</evidence>
<dbReference type="SUPFAM" id="SSF56300">
    <property type="entry name" value="Metallo-dependent phosphatases"/>
    <property type="match status" value="1"/>
</dbReference>
<protein>
    <recommendedName>
        <fullName evidence="1">PhoD-like phosphatase metallophosphatase domain-containing protein</fullName>
    </recommendedName>
</protein>
<evidence type="ECO:0000313" key="3">
    <source>
        <dbReference type="Proteomes" id="UP000381093"/>
    </source>
</evidence>
<dbReference type="Gene3D" id="3.60.21.70">
    <property type="entry name" value="PhoD-like phosphatase"/>
    <property type="match status" value="1"/>
</dbReference>
<dbReference type="AlphaFoldDB" id="A0A5E7AJ06"/>
<proteinExistence type="predicted"/>
<dbReference type="PANTHER" id="PTHR37031">
    <property type="entry name" value="METALLOPHOSPHATASE BINDING DOMAIN PROTEIN"/>
    <property type="match status" value="1"/>
</dbReference>
<reference evidence="2 3" key="1">
    <citation type="submission" date="2019-09" db="EMBL/GenBank/DDBJ databases">
        <authorList>
            <person name="Chandra G."/>
            <person name="Truman W A."/>
        </authorList>
    </citation>
    <scope>NUCLEOTIDE SEQUENCE [LARGE SCALE GENOMIC DNA]</scope>
    <source>
        <strain evidence="2">PS710</strain>
    </source>
</reference>
<dbReference type="PANTHER" id="PTHR37031:SF2">
    <property type="entry name" value="PHOD-LIKE PHOSPHATASE METALLOPHOSPHATASE DOMAIN-CONTAINING PROTEIN"/>
    <property type="match status" value="1"/>
</dbReference>
<dbReference type="EMBL" id="CABVHW010000002">
    <property type="protein sequence ID" value="VVN79492.1"/>
    <property type="molecule type" value="Genomic_DNA"/>
</dbReference>
<evidence type="ECO:0000259" key="1">
    <source>
        <dbReference type="Pfam" id="PF09423"/>
    </source>
</evidence>
<organism evidence="2 3">
    <name type="scientific">Pseudomonas fluorescens</name>
    <dbReference type="NCBI Taxonomy" id="294"/>
    <lineage>
        <taxon>Bacteria</taxon>
        <taxon>Pseudomonadati</taxon>
        <taxon>Pseudomonadota</taxon>
        <taxon>Gammaproteobacteria</taxon>
        <taxon>Pseudomonadales</taxon>
        <taxon>Pseudomonadaceae</taxon>
        <taxon>Pseudomonas</taxon>
    </lineage>
</organism>
<dbReference type="InterPro" id="IPR038607">
    <property type="entry name" value="PhoD-like_sf"/>
</dbReference>
<feature type="domain" description="PhoD-like phosphatase metallophosphatase" evidence="1">
    <location>
        <begin position="146"/>
        <end position="402"/>
    </location>
</feature>
<dbReference type="CDD" id="cd07389">
    <property type="entry name" value="MPP_PhoD"/>
    <property type="match status" value="1"/>
</dbReference>
<dbReference type="Proteomes" id="UP000381093">
    <property type="component" value="Unassembled WGS sequence"/>
</dbReference>
<accession>A0A5E7AJ06</accession>
<sequence>MFKPTVGPIIGHTTINHARIFLRGKFQMNTQAFAGIRYRPRGDQRWLDSVFTKLESVRDMSQVIALNDLVANTEYEYQAGWFSLSSPAHTLETVAELPLHWPQDIYCFRTPSDEATQPRAYIFGSCRYLQLTGGVPILPHLSDRIFASIATLAEQSDPPVSAMLMIGDQVYLDDLNAIAPDRELNQMLVKYRIAFSQPNISQLMSTIPTYMILDDHEIEDNWPTKRKRDDDYMYNNAMLAYELYQASHSPTHPLLDNGQINPASDRYWYQFCEGDIEWFVIDCRTRRTLAANDRRMIDQAQEQALCEWLINSTARVKFVVTSVMLYPDLIKDGDDGWKGFSEQRLRLLETIRKHRLRNVFIVSGDVHGSLVSRMTHSEDPEFEIHTLVSSPLSNSKMLPYAKVSSFILDQPLAKTESGEYRHELAGEVISQDNFAHLVIDTEKIRISYHGRTGNLLQRIKIPLR</sequence>
<gene>
    <name evidence="2" type="ORF">PS710_00998</name>
</gene>